<name>A0A839RRJ5_9ACTN</name>
<organism evidence="1 2">
    <name type="scientific">Hoyosella altamirensis</name>
    <dbReference type="NCBI Taxonomy" id="616997"/>
    <lineage>
        <taxon>Bacteria</taxon>
        <taxon>Bacillati</taxon>
        <taxon>Actinomycetota</taxon>
        <taxon>Actinomycetes</taxon>
        <taxon>Mycobacteriales</taxon>
        <taxon>Hoyosellaceae</taxon>
        <taxon>Hoyosella</taxon>
    </lineage>
</organism>
<dbReference type="RefSeq" id="WP_064441515.1">
    <property type="nucleotide sequence ID" value="NZ_BDDI01000014.1"/>
</dbReference>
<dbReference type="AlphaFoldDB" id="A0A839RRJ5"/>
<dbReference type="Proteomes" id="UP000567922">
    <property type="component" value="Unassembled WGS sequence"/>
</dbReference>
<evidence type="ECO:0000313" key="2">
    <source>
        <dbReference type="Proteomes" id="UP000567922"/>
    </source>
</evidence>
<comment type="caution">
    <text evidence="1">The sequence shown here is derived from an EMBL/GenBank/DDBJ whole genome shotgun (WGS) entry which is preliminary data.</text>
</comment>
<sequence length="124" mass="14473">MESWETWNTFDERWSAAFAAEYIDGMHFTDYICEVDALIRGANFRGALEIIRSVVGRLAVRSDLIGQEIPLWWVTTGACIARKIDDCESELWFYDTWIRHQAVGTRRRTVAEARRRCQLRLATN</sequence>
<reference evidence="1 2" key="1">
    <citation type="submission" date="2020-08" db="EMBL/GenBank/DDBJ databases">
        <title>Sequencing the genomes of 1000 actinobacteria strains.</title>
        <authorList>
            <person name="Klenk H.-P."/>
        </authorList>
    </citation>
    <scope>NUCLEOTIDE SEQUENCE [LARGE SCALE GENOMIC DNA]</scope>
    <source>
        <strain evidence="1 2">DSM 45258</strain>
    </source>
</reference>
<accession>A0A839RRJ5</accession>
<protein>
    <submittedName>
        <fullName evidence="1">Uncharacterized protein</fullName>
    </submittedName>
</protein>
<gene>
    <name evidence="1" type="ORF">FHU29_003193</name>
</gene>
<evidence type="ECO:0000313" key="1">
    <source>
        <dbReference type="EMBL" id="MBB3038724.1"/>
    </source>
</evidence>
<keyword evidence="2" id="KW-1185">Reference proteome</keyword>
<proteinExistence type="predicted"/>
<dbReference type="OrthoDB" id="9830345at2"/>
<dbReference type="EMBL" id="JACHWS010000003">
    <property type="protein sequence ID" value="MBB3038724.1"/>
    <property type="molecule type" value="Genomic_DNA"/>
</dbReference>